<keyword evidence="1" id="KW-0560">Oxidoreductase</keyword>
<proteinExistence type="predicted"/>
<dbReference type="EC" id="1.11.1.-" evidence="1"/>
<dbReference type="Gene3D" id="3.30.300.20">
    <property type="match status" value="1"/>
</dbReference>
<evidence type="ECO:0000313" key="1">
    <source>
        <dbReference type="EMBL" id="MFI2471745.1"/>
    </source>
</evidence>
<dbReference type="InterPro" id="IPR015946">
    <property type="entry name" value="KH_dom-like_a/b"/>
</dbReference>
<dbReference type="InterPro" id="IPR052924">
    <property type="entry name" value="OsmC/Ohr_hydroprdx_reductase"/>
</dbReference>
<comment type="caution">
    <text evidence="1">The sequence shown here is derived from an EMBL/GenBank/DDBJ whole genome shotgun (WGS) entry which is preliminary data.</text>
</comment>
<dbReference type="Pfam" id="PF02566">
    <property type="entry name" value="OsmC"/>
    <property type="match status" value="1"/>
</dbReference>
<evidence type="ECO:0000313" key="2">
    <source>
        <dbReference type="Proteomes" id="UP001611415"/>
    </source>
</evidence>
<dbReference type="SUPFAM" id="SSF82784">
    <property type="entry name" value="OsmC-like"/>
    <property type="match status" value="1"/>
</dbReference>
<dbReference type="InterPro" id="IPR036102">
    <property type="entry name" value="OsmC/Ohrsf"/>
</dbReference>
<accession>A0ABW7WRB8</accession>
<dbReference type="GO" id="GO:0004601">
    <property type="term" value="F:peroxidase activity"/>
    <property type="evidence" value="ECO:0007669"/>
    <property type="project" value="UniProtKB-KW"/>
</dbReference>
<dbReference type="Proteomes" id="UP001611415">
    <property type="component" value="Unassembled WGS sequence"/>
</dbReference>
<gene>
    <name evidence="1" type="ORF">ACH49W_00060</name>
</gene>
<name>A0ABW7WRB8_9NOCA</name>
<protein>
    <submittedName>
        <fullName evidence="1">OsmC family protein</fullName>
        <ecNumber evidence="1">1.11.1.-</ecNumber>
    </submittedName>
</protein>
<dbReference type="InterPro" id="IPR003718">
    <property type="entry name" value="OsmC/Ohr_fam"/>
</dbReference>
<keyword evidence="1" id="KW-0575">Peroxidase</keyword>
<dbReference type="EMBL" id="JBIRYO010000001">
    <property type="protein sequence ID" value="MFI2471745.1"/>
    <property type="molecule type" value="Genomic_DNA"/>
</dbReference>
<organism evidence="1 2">
    <name type="scientific">Nocardia xishanensis</name>
    <dbReference type="NCBI Taxonomy" id="238964"/>
    <lineage>
        <taxon>Bacteria</taxon>
        <taxon>Bacillati</taxon>
        <taxon>Actinomycetota</taxon>
        <taxon>Actinomycetes</taxon>
        <taxon>Mycobacteriales</taxon>
        <taxon>Nocardiaceae</taxon>
        <taxon>Nocardia</taxon>
    </lineage>
</organism>
<keyword evidence="2" id="KW-1185">Reference proteome</keyword>
<reference evidence="1 2" key="1">
    <citation type="submission" date="2024-10" db="EMBL/GenBank/DDBJ databases">
        <title>The Natural Products Discovery Center: Release of the First 8490 Sequenced Strains for Exploring Actinobacteria Biosynthetic Diversity.</title>
        <authorList>
            <person name="Kalkreuter E."/>
            <person name="Kautsar S.A."/>
            <person name="Yang D."/>
            <person name="Bader C.D."/>
            <person name="Teijaro C.N."/>
            <person name="Fluegel L."/>
            <person name="Davis C.M."/>
            <person name="Simpson J.R."/>
            <person name="Lauterbach L."/>
            <person name="Steele A.D."/>
            <person name="Gui C."/>
            <person name="Meng S."/>
            <person name="Li G."/>
            <person name="Viehrig K."/>
            <person name="Ye F."/>
            <person name="Su P."/>
            <person name="Kiefer A.F."/>
            <person name="Nichols A."/>
            <person name="Cepeda A.J."/>
            <person name="Yan W."/>
            <person name="Fan B."/>
            <person name="Jiang Y."/>
            <person name="Adhikari A."/>
            <person name="Zheng C.-J."/>
            <person name="Schuster L."/>
            <person name="Cowan T.M."/>
            <person name="Smanski M.J."/>
            <person name="Chevrette M.G."/>
            <person name="De Carvalho L.P.S."/>
            <person name="Shen B."/>
        </authorList>
    </citation>
    <scope>NUCLEOTIDE SEQUENCE [LARGE SCALE GENOMIC DNA]</scope>
    <source>
        <strain evidence="1 2">NPDC019275</strain>
    </source>
</reference>
<sequence length="171" mass="17917">MTANVSTSLNDITEATARAVAENPAAAQVVFRASGVPEGTVGSAIALGQYTIRVDEPPALGGAGAAPNPVEVYLASLIACQVVTYRFWAQRLDITVDDITVAAEGDLDVRGFFGLDDTVRPGFQAVRVTVRITGPETAERYAELQRTVDAHCPVLDLSTAATPVETTLVTA</sequence>
<dbReference type="PANTHER" id="PTHR35368">
    <property type="entry name" value="HYDROPEROXIDE REDUCTASE"/>
    <property type="match status" value="1"/>
</dbReference>
<dbReference type="PANTHER" id="PTHR35368:SF1">
    <property type="entry name" value="HYDROPEROXIDE REDUCTASE"/>
    <property type="match status" value="1"/>
</dbReference>
<dbReference type="RefSeq" id="WP_357400917.1">
    <property type="nucleotide sequence ID" value="NZ_JBEYCD010000001.1"/>
</dbReference>